<feature type="repeat" description="TPR" evidence="3">
    <location>
        <begin position="13"/>
        <end position="46"/>
    </location>
</feature>
<dbReference type="Pfam" id="PF07719">
    <property type="entry name" value="TPR_2"/>
    <property type="match status" value="1"/>
</dbReference>
<keyword evidence="5" id="KW-1185">Reference proteome</keyword>
<sequence>MKKTNIRGVVVQVNALKDQGNAALNQGKLQDAIKYYTEAITLCSSNHVLYSNRSAAYAKAGQYKKALEDAEKCISLKPDWPKTLL</sequence>
<reference evidence="4 5" key="1">
    <citation type="submission" date="2022-01" db="EMBL/GenBank/DDBJ databases">
        <title>A chromosomal length assembly of Cordylochernes scorpioides.</title>
        <authorList>
            <person name="Zeh D."/>
            <person name="Zeh J."/>
        </authorList>
    </citation>
    <scope>NUCLEOTIDE SEQUENCE [LARGE SCALE GENOMIC DNA]</scope>
    <source>
        <strain evidence="4">IN4F17</strain>
        <tissue evidence="4">Whole Body</tissue>
    </source>
</reference>
<organism evidence="4 5">
    <name type="scientific">Cordylochernes scorpioides</name>
    <dbReference type="NCBI Taxonomy" id="51811"/>
    <lineage>
        <taxon>Eukaryota</taxon>
        <taxon>Metazoa</taxon>
        <taxon>Ecdysozoa</taxon>
        <taxon>Arthropoda</taxon>
        <taxon>Chelicerata</taxon>
        <taxon>Arachnida</taxon>
        <taxon>Pseudoscorpiones</taxon>
        <taxon>Cheliferoidea</taxon>
        <taxon>Chernetidae</taxon>
        <taxon>Cordylochernes</taxon>
    </lineage>
</organism>
<gene>
    <name evidence="4" type="ORF">LAZ67_3003815</name>
</gene>
<dbReference type="EMBL" id="CP092865">
    <property type="protein sequence ID" value="UYV65285.1"/>
    <property type="molecule type" value="Genomic_DNA"/>
</dbReference>
<dbReference type="InterPro" id="IPR019734">
    <property type="entry name" value="TPR_rpt"/>
</dbReference>
<dbReference type="Gene3D" id="1.25.40.10">
    <property type="entry name" value="Tetratricopeptide repeat domain"/>
    <property type="match status" value="1"/>
</dbReference>
<accession>A0ABY6KC90</accession>
<name>A0ABY6KC90_9ARAC</name>
<dbReference type="InterPro" id="IPR011990">
    <property type="entry name" value="TPR-like_helical_dom_sf"/>
</dbReference>
<keyword evidence="2 3" id="KW-0802">TPR repeat</keyword>
<dbReference type="InterPro" id="IPR013105">
    <property type="entry name" value="TPR_2"/>
</dbReference>
<keyword evidence="1" id="KW-0677">Repeat</keyword>
<evidence type="ECO:0000313" key="5">
    <source>
        <dbReference type="Proteomes" id="UP001235939"/>
    </source>
</evidence>
<proteinExistence type="predicted"/>
<dbReference type="SMART" id="SM00028">
    <property type="entry name" value="TPR"/>
    <property type="match status" value="2"/>
</dbReference>
<evidence type="ECO:0000256" key="2">
    <source>
        <dbReference type="ARBA" id="ARBA00022803"/>
    </source>
</evidence>
<evidence type="ECO:0000256" key="1">
    <source>
        <dbReference type="ARBA" id="ARBA00022737"/>
    </source>
</evidence>
<dbReference type="PROSITE" id="PS50005">
    <property type="entry name" value="TPR"/>
    <property type="match status" value="2"/>
</dbReference>
<dbReference type="Proteomes" id="UP001235939">
    <property type="component" value="Chromosome 03"/>
</dbReference>
<dbReference type="PANTHER" id="PTHR22904:SF523">
    <property type="entry name" value="STRESS-INDUCED-PHOSPHOPROTEIN 1"/>
    <property type="match status" value="1"/>
</dbReference>
<evidence type="ECO:0000256" key="3">
    <source>
        <dbReference type="PROSITE-ProRule" id="PRU00339"/>
    </source>
</evidence>
<protein>
    <submittedName>
        <fullName evidence="4">STIP1</fullName>
    </submittedName>
</protein>
<evidence type="ECO:0000313" key="4">
    <source>
        <dbReference type="EMBL" id="UYV65285.1"/>
    </source>
</evidence>
<dbReference type="Pfam" id="PF00515">
    <property type="entry name" value="TPR_1"/>
    <property type="match status" value="1"/>
</dbReference>
<dbReference type="PANTHER" id="PTHR22904">
    <property type="entry name" value="TPR REPEAT CONTAINING PROTEIN"/>
    <property type="match status" value="1"/>
</dbReference>
<dbReference type="SUPFAM" id="SSF48452">
    <property type="entry name" value="TPR-like"/>
    <property type="match status" value="1"/>
</dbReference>
<feature type="repeat" description="TPR" evidence="3">
    <location>
        <begin position="47"/>
        <end position="80"/>
    </location>
</feature>